<dbReference type="Pfam" id="PF07596">
    <property type="entry name" value="SBP_bac_10"/>
    <property type="match status" value="1"/>
</dbReference>
<dbReference type="OrthoDB" id="241541at2"/>
<accession>F0SQK5</accession>
<name>F0SQK5_RUBBR</name>
<keyword evidence="1" id="KW-1133">Transmembrane helix</keyword>
<keyword evidence="1" id="KW-0472">Membrane</keyword>
<organism evidence="3 4">
    <name type="scientific">Rubinisphaera brasiliensis (strain ATCC 49424 / DSM 5305 / JCM 21570 / IAM 15109 / NBRC 103401 / IFAM 1448)</name>
    <name type="common">Planctomyces brasiliensis</name>
    <dbReference type="NCBI Taxonomy" id="756272"/>
    <lineage>
        <taxon>Bacteria</taxon>
        <taxon>Pseudomonadati</taxon>
        <taxon>Planctomycetota</taxon>
        <taxon>Planctomycetia</taxon>
        <taxon>Planctomycetales</taxon>
        <taxon>Planctomycetaceae</taxon>
        <taxon>Rubinisphaera</taxon>
    </lineage>
</organism>
<evidence type="ECO:0000259" key="2">
    <source>
        <dbReference type="Pfam" id="PF07596"/>
    </source>
</evidence>
<protein>
    <recommendedName>
        <fullName evidence="2">DUF1559 domain-containing protein</fullName>
    </recommendedName>
</protein>
<dbReference type="SUPFAM" id="SSF54523">
    <property type="entry name" value="Pili subunits"/>
    <property type="match status" value="1"/>
</dbReference>
<evidence type="ECO:0000313" key="3">
    <source>
        <dbReference type="EMBL" id="ADY57980.1"/>
    </source>
</evidence>
<dbReference type="NCBIfam" id="TIGR04294">
    <property type="entry name" value="pre_pil_HX9DG"/>
    <property type="match status" value="1"/>
</dbReference>
<proteinExistence type="predicted"/>
<dbReference type="InterPro" id="IPR011453">
    <property type="entry name" value="DUF1559"/>
</dbReference>
<dbReference type="AlphaFoldDB" id="F0SQK5"/>
<gene>
    <name evidence="3" type="ordered locus">Plabr_0352</name>
</gene>
<dbReference type="PANTHER" id="PTHR30093">
    <property type="entry name" value="GENERAL SECRETION PATHWAY PROTEIN G"/>
    <property type="match status" value="1"/>
</dbReference>
<dbReference type="HOGENOM" id="CLU_041661_0_0_0"/>
<dbReference type="EMBL" id="CP002546">
    <property type="protein sequence ID" value="ADY57980.1"/>
    <property type="molecule type" value="Genomic_DNA"/>
</dbReference>
<dbReference type="RefSeq" id="WP_013626724.1">
    <property type="nucleotide sequence ID" value="NC_015174.1"/>
</dbReference>
<evidence type="ECO:0000256" key="1">
    <source>
        <dbReference type="SAM" id="Phobius"/>
    </source>
</evidence>
<dbReference type="InterPro" id="IPR012902">
    <property type="entry name" value="N_methyl_site"/>
</dbReference>
<dbReference type="Pfam" id="PF07963">
    <property type="entry name" value="N_methyl"/>
    <property type="match status" value="1"/>
</dbReference>
<dbReference type="eggNOG" id="COG2165">
    <property type="taxonomic scope" value="Bacteria"/>
</dbReference>
<keyword evidence="4" id="KW-1185">Reference proteome</keyword>
<sequence>MSNVSRRAAFTLIELLVVIAIIAILVALLLPAVQQAREAARRSSCKNNLKQLGLALHNYHDTHGTFPYGKGGPDRASQRHSWYVTLLPFFEQAALADQLPGLDDSQIDPWNTWWRDSVPEIAVINCPSDVVGFETDRHRGRSNYVACTGDDQTTETASPTGMFGYRSSTRFRDIVDGTSNTLMLSECTRPTDTHSFGRVANISTVDRATCWATIDSSRPGYFLTTTDYAGAGGPPTHLNDGRARGVRFGDGKAMNTGFNTVLAPNQPSCANGQDPGNGIFSAMSRHQGGVQVVMADGSTRFVSENIDTTDQSGSSGSASGLWGALATKGGSEVLGEF</sequence>
<feature type="domain" description="DUF1559" evidence="2">
    <location>
        <begin position="34"/>
        <end position="308"/>
    </location>
</feature>
<evidence type="ECO:0000313" key="4">
    <source>
        <dbReference type="Proteomes" id="UP000006860"/>
    </source>
</evidence>
<dbReference type="InterPro" id="IPR045584">
    <property type="entry name" value="Pilin-like"/>
</dbReference>
<dbReference type="Gene3D" id="3.30.700.10">
    <property type="entry name" value="Glycoprotein, Type 4 Pilin"/>
    <property type="match status" value="1"/>
</dbReference>
<keyword evidence="1" id="KW-0812">Transmembrane</keyword>
<dbReference type="STRING" id="756272.Plabr_0352"/>
<dbReference type="NCBIfam" id="TIGR02532">
    <property type="entry name" value="IV_pilin_GFxxxE"/>
    <property type="match status" value="1"/>
</dbReference>
<feature type="transmembrane region" description="Helical" evidence="1">
    <location>
        <begin position="12"/>
        <end position="33"/>
    </location>
</feature>
<dbReference type="KEGG" id="pbs:Plabr_0352"/>
<dbReference type="InterPro" id="IPR027558">
    <property type="entry name" value="Pre_pil_HX9DG_C"/>
</dbReference>
<reference evidence="4" key="1">
    <citation type="submission" date="2011-02" db="EMBL/GenBank/DDBJ databases">
        <title>The complete genome of Planctomyces brasiliensis DSM 5305.</title>
        <authorList>
            <person name="Lucas S."/>
            <person name="Copeland A."/>
            <person name="Lapidus A."/>
            <person name="Bruce D."/>
            <person name="Goodwin L."/>
            <person name="Pitluck S."/>
            <person name="Kyrpides N."/>
            <person name="Mavromatis K."/>
            <person name="Pagani I."/>
            <person name="Ivanova N."/>
            <person name="Ovchinnikova G."/>
            <person name="Lu M."/>
            <person name="Detter J.C."/>
            <person name="Han C."/>
            <person name="Land M."/>
            <person name="Hauser L."/>
            <person name="Markowitz V."/>
            <person name="Cheng J.-F."/>
            <person name="Hugenholtz P."/>
            <person name="Woyke T."/>
            <person name="Wu D."/>
            <person name="Tindall B."/>
            <person name="Pomrenke H.G."/>
            <person name="Brambilla E."/>
            <person name="Klenk H.-P."/>
            <person name="Eisen J.A."/>
        </authorList>
    </citation>
    <scope>NUCLEOTIDE SEQUENCE [LARGE SCALE GENOMIC DNA]</scope>
    <source>
        <strain evidence="4">ATCC 49424 / DSM 5305 / JCM 21570 / NBRC 103401 / IFAM 1448</strain>
    </source>
</reference>
<dbReference type="Proteomes" id="UP000006860">
    <property type="component" value="Chromosome"/>
</dbReference>
<dbReference type="PANTHER" id="PTHR30093:SF2">
    <property type="entry name" value="TYPE II SECRETION SYSTEM PROTEIN H"/>
    <property type="match status" value="1"/>
</dbReference>